<evidence type="ECO:0000313" key="2">
    <source>
        <dbReference type="EMBL" id="DAD92540.1"/>
    </source>
</evidence>
<sequence length="29" mass="3361">MSNREGKPACIFNKKSGYKRAETSPFRTR</sequence>
<feature type="region of interest" description="Disordered" evidence="1">
    <location>
        <begin position="1"/>
        <end position="29"/>
    </location>
</feature>
<accession>A0A8S5NDK2</accession>
<organism evidence="2">
    <name type="scientific">Myoviridae sp. ct5Tq8</name>
    <dbReference type="NCBI Taxonomy" id="2826612"/>
    <lineage>
        <taxon>Viruses</taxon>
        <taxon>Duplodnaviria</taxon>
        <taxon>Heunggongvirae</taxon>
        <taxon>Uroviricota</taxon>
        <taxon>Caudoviricetes</taxon>
    </lineage>
</organism>
<name>A0A8S5NDK2_9CAUD</name>
<dbReference type="EMBL" id="BK015138">
    <property type="protein sequence ID" value="DAD92540.1"/>
    <property type="molecule type" value="Genomic_DNA"/>
</dbReference>
<proteinExistence type="predicted"/>
<evidence type="ECO:0000256" key="1">
    <source>
        <dbReference type="SAM" id="MobiDB-lite"/>
    </source>
</evidence>
<reference evidence="2" key="1">
    <citation type="journal article" date="2021" name="Proc. Natl. Acad. Sci. U.S.A.">
        <title>A Catalog of Tens of Thousands of Viruses from Human Metagenomes Reveals Hidden Associations with Chronic Diseases.</title>
        <authorList>
            <person name="Tisza M.J."/>
            <person name="Buck C.B."/>
        </authorList>
    </citation>
    <scope>NUCLEOTIDE SEQUENCE</scope>
    <source>
        <strain evidence="2">Ct5Tq8</strain>
    </source>
</reference>
<protein>
    <submittedName>
        <fullName evidence="2">Uncharacterized protein</fullName>
    </submittedName>
</protein>